<feature type="region of interest" description="Disordered" evidence="1">
    <location>
        <begin position="870"/>
        <end position="1034"/>
    </location>
</feature>
<organism evidence="2 3">
    <name type="scientific">Prymnesium parvum</name>
    <name type="common">Toxic golden alga</name>
    <dbReference type="NCBI Taxonomy" id="97485"/>
    <lineage>
        <taxon>Eukaryota</taxon>
        <taxon>Haptista</taxon>
        <taxon>Haptophyta</taxon>
        <taxon>Prymnesiophyceae</taxon>
        <taxon>Prymnesiales</taxon>
        <taxon>Prymnesiaceae</taxon>
        <taxon>Prymnesium</taxon>
    </lineage>
</organism>
<reference evidence="2 3" key="1">
    <citation type="journal article" date="2024" name="Science">
        <title>Giant polyketide synthase enzymes in the biosynthesis of giant marine polyether toxins.</title>
        <authorList>
            <person name="Fallon T.R."/>
            <person name="Shende V.V."/>
            <person name="Wierzbicki I.H."/>
            <person name="Pendleton A.L."/>
            <person name="Watervoot N.F."/>
            <person name="Auber R.P."/>
            <person name="Gonzalez D.J."/>
            <person name="Wisecaver J.H."/>
            <person name="Moore B.S."/>
        </authorList>
    </citation>
    <scope>NUCLEOTIDE SEQUENCE [LARGE SCALE GENOMIC DNA]</scope>
    <source>
        <strain evidence="2 3">12B1</strain>
    </source>
</reference>
<dbReference type="GO" id="GO:0005884">
    <property type="term" value="C:actin filament"/>
    <property type="evidence" value="ECO:0007669"/>
    <property type="project" value="TreeGrafter"/>
</dbReference>
<protein>
    <submittedName>
        <fullName evidence="2">Uncharacterized protein</fullName>
    </submittedName>
</protein>
<dbReference type="Pfam" id="PF00612">
    <property type="entry name" value="IQ"/>
    <property type="match status" value="1"/>
</dbReference>
<feature type="region of interest" description="Disordered" evidence="1">
    <location>
        <begin position="196"/>
        <end position="227"/>
    </location>
</feature>
<dbReference type="PANTHER" id="PTHR45691:SF6">
    <property type="entry name" value="PROTEIN DIAPHANOUS"/>
    <property type="match status" value="1"/>
</dbReference>
<feature type="compositionally biased region" description="Basic and acidic residues" evidence="1">
    <location>
        <begin position="964"/>
        <end position="1001"/>
    </location>
</feature>
<feature type="region of interest" description="Disordered" evidence="1">
    <location>
        <begin position="392"/>
        <end position="415"/>
    </location>
</feature>
<evidence type="ECO:0000313" key="2">
    <source>
        <dbReference type="EMBL" id="KAL1507213.1"/>
    </source>
</evidence>
<dbReference type="PANTHER" id="PTHR45691">
    <property type="entry name" value="PROTEIN DIAPHANOUS"/>
    <property type="match status" value="1"/>
</dbReference>
<feature type="compositionally biased region" description="Pro residues" evidence="1">
    <location>
        <begin position="1009"/>
        <end position="1029"/>
    </location>
</feature>
<dbReference type="InterPro" id="IPR051412">
    <property type="entry name" value="Formin_Homology_Diaphanous_sf"/>
</dbReference>
<feature type="compositionally biased region" description="Pro residues" evidence="1">
    <location>
        <begin position="398"/>
        <end position="413"/>
    </location>
</feature>
<dbReference type="GO" id="GO:0030041">
    <property type="term" value="P:actin filament polymerization"/>
    <property type="evidence" value="ECO:0007669"/>
    <property type="project" value="TreeGrafter"/>
</dbReference>
<feature type="compositionally biased region" description="Pro residues" evidence="1">
    <location>
        <begin position="901"/>
        <end position="915"/>
    </location>
</feature>
<dbReference type="InterPro" id="IPR000048">
    <property type="entry name" value="IQ_motif_EF-hand-BS"/>
</dbReference>
<dbReference type="PROSITE" id="PS50096">
    <property type="entry name" value="IQ"/>
    <property type="match status" value="1"/>
</dbReference>
<name>A0AB34IW22_PRYPA</name>
<evidence type="ECO:0000313" key="3">
    <source>
        <dbReference type="Proteomes" id="UP001515480"/>
    </source>
</evidence>
<dbReference type="Proteomes" id="UP001515480">
    <property type="component" value="Unassembled WGS sequence"/>
</dbReference>
<comment type="caution">
    <text evidence="2">The sequence shown here is derived from an EMBL/GenBank/DDBJ whole genome shotgun (WGS) entry which is preliminary data.</text>
</comment>
<gene>
    <name evidence="2" type="ORF">AB1Y20_008063</name>
</gene>
<dbReference type="AlphaFoldDB" id="A0AB34IW22"/>
<proteinExistence type="predicted"/>
<feature type="compositionally biased region" description="Basic residues" evidence="1">
    <location>
        <begin position="208"/>
        <end position="225"/>
    </location>
</feature>
<keyword evidence="3" id="KW-1185">Reference proteome</keyword>
<evidence type="ECO:0000256" key="1">
    <source>
        <dbReference type="SAM" id="MobiDB-lite"/>
    </source>
</evidence>
<accession>A0AB34IW22</accession>
<sequence length="1208" mass="132400">MSDAEDLESPPPELVSETWEATDDELIADKEVWLQPPAEVDDDGLVVDTELWLRYLGVCIDGDITELLNPLFEPTVAHYATAVPARDDTLACSITASAHSAHSYVDVYRWEARAGEEARQLVELLHGVVRQRVEEITIRSIIALQSVWRGWKTRKWVAKEMEAARRARHKRFPMGRRSSSMRLFMRGQRRKENIWQRLSAGKPAQPHSRTRPRAARHSRPRKKTSKASYTVEFALRHGSQPEQWQRAVHVWGTGKGAAAGCRVLLYVDERRRRVAEAEKRSLEHVCHTLRANFLTLHLTLKECERLGLARLAAGSEGVSTAVFERCLKRMGLSLSEEQLRELYAEMDVDESSRFLYDTLKWTVLHEASEPRHSTISLEYSLLRPSIRRKAMLSSSPPAASPSPSASPSPPPSPEVSCNVAAVTRAAMEHFGCKRSALDAARAGVAERVAEQMLCAARRAQAASGRQQERQVKFRVAVRARAGGRALYSLNVLVAPPLQLPPPPPALAPLLHRLIEYYGEPARSLRKRGDVAWEGRHREGSEQGAATGRGCRTEELRSLDALLPPPPPPRLVLLRAEGGGRAVDGGRRGVAIDRFVACSARLQLGTEAVARKSFLALSRRLEHALLCDALLWEALFFSFVRMLSPRPLSGVPLYRWRFDADSVMGSMSATLLPLAYNFDALNVLRAESALAVEGKRRERKLVAQLRESVSAALLRGGAAGGAQSAKEGADLACSRTASEGREATSNVTRGSSGCAMDARAPLSSLDVSLADGNLSEEGSIVDEDTGGEPGCRSPFTESEEAAVQLWKANPHRGHTEVLFTSYSLPSLHPFERDSCAFDETASEGPLMHRSPIGAAASKQIIKRMAPYAFAARPTSAPSHRAPPPLTPQLKVRLPQPEREPPGTAPPALAEPPPSPAPARTAPSTREETPSQQHPNPKGRPLIAEDATSGAPPLRPGPPARRHPPLLKDHKPWPRSPVRDDEHTSNLRTSPEAHGEALTKERAWAQAKFPPTRPPRSPPKLPAAPPPPPPVSSLHSEVAKAYVSHMRDVWADKLKAPPSLADGHASEDGSAQYCSRVAELMHSHAIAQVTFPASVSEKARNSGARFSVAFNPTPMYRATNTLKGVASRSLLPAVPHMSFNIPTISAIAAGCAVPLSEQQYTEQLHRSMVSKEARGSTAAALYAEIMAARESVEWAMEEYRQREAWRQADM</sequence>
<dbReference type="EMBL" id="JBGBPQ010000018">
    <property type="protein sequence ID" value="KAL1507213.1"/>
    <property type="molecule type" value="Genomic_DNA"/>
</dbReference>